<dbReference type="STRING" id="1742972.COMA1_30239"/>
<dbReference type="RefSeq" id="WP_090749315.1">
    <property type="nucleotide sequence ID" value="NZ_CZQA01000009.1"/>
</dbReference>
<evidence type="ECO:0000313" key="2">
    <source>
        <dbReference type="EMBL" id="CUS36775.1"/>
    </source>
</evidence>
<evidence type="ECO:0000313" key="3">
    <source>
        <dbReference type="Proteomes" id="UP000199032"/>
    </source>
</evidence>
<dbReference type="OrthoDB" id="9930353at2"/>
<feature type="region of interest" description="Disordered" evidence="1">
    <location>
        <begin position="1"/>
        <end position="22"/>
    </location>
</feature>
<reference evidence="2 3" key="1">
    <citation type="submission" date="2015-10" db="EMBL/GenBank/DDBJ databases">
        <authorList>
            <person name="Gilbert D.G."/>
        </authorList>
    </citation>
    <scope>NUCLEOTIDE SEQUENCE [LARGE SCALE GENOMIC DNA]</scope>
    <source>
        <strain evidence="2">COMA1</strain>
    </source>
</reference>
<dbReference type="AlphaFoldDB" id="A0A0S4LGQ7"/>
<organism evidence="2 3">
    <name type="scientific">Candidatus Nitrospira nitrosa</name>
    <dbReference type="NCBI Taxonomy" id="1742972"/>
    <lineage>
        <taxon>Bacteria</taxon>
        <taxon>Pseudomonadati</taxon>
        <taxon>Nitrospirota</taxon>
        <taxon>Nitrospiria</taxon>
        <taxon>Nitrospirales</taxon>
        <taxon>Nitrospiraceae</taxon>
        <taxon>Nitrospira</taxon>
    </lineage>
</organism>
<sequence length="101" mass="10393">MDKKRPDGPVPGPGPPRQRHSTEVRVSLAAAADGLGSMVWITAGYGADGCSVRGDQLNELGMLSPAMPGGDVSSGDELTGVCQRGGFGWTGAQFYKPDEGT</sequence>
<evidence type="ECO:0000256" key="1">
    <source>
        <dbReference type="SAM" id="MobiDB-lite"/>
    </source>
</evidence>
<keyword evidence="3" id="KW-1185">Reference proteome</keyword>
<dbReference type="Proteomes" id="UP000199032">
    <property type="component" value="Unassembled WGS sequence"/>
</dbReference>
<dbReference type="EMBL" id="CZQA01000009">
    <property type="protein sequence ID" value="CUS36775.1"/>
    <property type="molecule type" value="Genomic_DNA"/>
</dbReference>
<proteinExistence type="predicted"/>
<accession>A0A0S4LGQ7</accession>
<protein>
    <submittedName>
        <fullName evidence="2">Uncharacterized protein</fullName>
    </submittedName>
</protein>
<gene>
    <name evidence="2" type="ORF">COMA1_30239</name>
</gene>
<name>A0A0S4LGQ7_9BACT</name>